<dbReference type="EMBL" id="SOFD01000007">
    <property type="protein sequence ID" value="TFB81452.1"/>
    <property type="molecule type" value="Genomic_DNA"/>
</dbReference>
<accession>A0A4R8VGP8</accession>
<name>A0A4R8VGP8_9MICO</name>
<dbReference type="STRING" id="1424659.SAMN05216368_11711"/>
<evidence type="ECO:0000313" key="1">
    <source>
        <dbReference type="EMBL" id="SDO39279.1"/>
    </source>
</evidence>
<proteinExistence type="predicted"/>
<gene>
    <name evidence="2" type="ORF">E3O21_03170</name>
    <name evidence="1" type="ORF">SAMN05216368_11711</name>
</gene>
<protein>
    <submittedName>
        <fullName evidence="1">Uncharacterized protein</fullName>
    </submittedName>
</protein>
<keyword evidence="4" id="KW-1185">Reference proteome</keyword>
<dbReference type="RefSeq" id="WP_092342001.1">
    <property type="nucleotide sequence ID" value="NZ_FNIB01000017.1"/>
</dbReference>
<evidence type="ECO:0000313" key="3">
    <source>
        <dbReference type="Proteomes" id="UP000199639"/>
    </source>
</evidence>
<dbReference type="Proteomes" id="UP000298252">
    <property type="component" value="Unassembled WGS sequence"/>
</dbReference>
<sequence>MIARLLATVFTEPRRRLAQAAGRIRRALRYEAHAYWRSRPINPHAVLYEAFNGSGLLCKPEALFRQLRITPDQAHLRHN</sequence>
<organism evidence="1 3">
    <name type="scientific">Cryobacterium flavum</name>
    <dbReference type="NCBI Taxonomy" id="1424659"/>
    <lineage>
        <taxon>Bacteria</taxon>
        <taxon>Bacillati</taxon>
        <taxon>Actinomycetota</taxon>
        <taxon>Actinomycetes</taxon>
        <taxon>Micrococcales</taxon>
        <taxon>Microbacteriaceae</taxon>
        <taxon>Cryobacterium</taxon>
    </lineage>
</organism>
<dbReference type="Proteomes" id="UP000199639">
    <property type="component" value="Unassembled WGS sequence"/>
</dbReference>
<reference evidence="2 4" key="2">
    <citation type="submission" date="2019-03" db="EMBL/GenBank/DDBJ databases">
        <title>Genomics of glacier-inhabiting Cryobacterium strains.</title>
        <authorList>
            <person name="Liu Q."/>
            <person name="Xin Y.-H."/>
        </authorList>
    </citation>
    <scope>NUCLEOTIDE SEQUENCE [LARGE SCALE GENOMIC DNA]</scope>
    <source>
        <strain evidence="2 4">Hh8</strain>
    </source>
</reference>
<dbReference type="AlphaFoldDB" id="A0A4R8VGP8"/>
<dbReference type="EMBL" id="FNIB01000017">
    <property type="protein sequence ID" value="SDO39279.1"/>
    <property type="molecule type" value="Genomic_DNA"/>
</dbReference>
<reference evidence="1 3" key="1">
    <citation type="submission" date="2016-10" db="EMBL/GenBank/DDBJ databases">
        <authorList>
            <person name="Varghese N."/>
            <person name="Submissions S."/>
        </authorList>
    </citation>
    <scope>NUCLEOTIDE SEQUENCE [LARGE SCALE GENOMIC DNA]</scope>
    <source>
        <strain evidence="1 3">CGMCC 1.11215</strain>
    </source>
</reference>
<evidence type="ECO:0000313" key="2">
    <source>
        <dbReference type="EMBL" id="TFB81452.1"/>
    </source>
</evidence>
<evidence type="ECO:0000313" key="4">
    <source>
        <dbReference type="Proteomes" id="UP000298252"/>
    </source>
</evidence>